<gene>
    <name evidence="1" type="ORF">PHIM7_291</name>
</gene>
<evidence type="ECO:0000313" key="2">
    <source>
        <dbReference type="Proteomes" id="UP000221947"/>
    </source>
</evidence>
<sequence length="146" mass="16754">MSKPRTVATLNDSASVIFRVETNYPGSNPDDFGSVAAYAFIHNSSVDEMNNRVACREHMAIWTHREVFRDYTVASSESIYTGYVTETMDFHNPEDAFRVARFIRDECQLMSGYEHGTEWEKNHRGPIKTRVVMISSRKTIHEVVEA</sequence>
<evidence type="ECO:0000313" key="1">
    <source>
        <dbReference type="EMBL" id="AKF12836.1"/>
    </source>
</evidence>
<name>A0A0F6WC14_9CAUD</name>
<dbReference type="EMBL" id="KR052480">
    <property type="protein sequence ID" value="AKF12836.1"/>
    <property type="molecule type" value="Genomic_DNA"/>
</dbReference>
<dbReference type="Proteomes" id="UP000221947">
    <property type="component" value="Segment"/>
</dbReference>
<organism evidence="1 2">
    <name type="scientific">Sinorhizobium phage phiM7</name>
    <dbReference type="NCBI Taxonomy" id="1647403"/>
    <lineage>
        <taxon>Viruses</taxon>
        <taxon>Duplodnaviria</taxon>
        <taxon>Heunggongvirae</taxon>
        <taxon>Uroviricota</taxon>
        <taxon>Caudoviricetes</taxon>
        <taxon>Emdodecavirus</taxon>
        <taxon>Emdodecavirus M7</taxon>
    </lineage>
</organism>
<reference evidence="1 2" key="1">
    <citation type="submission" date="2015-04" db="EMBL/GenBank/DDBJ databases">
        <authorList>
            <person name="Schouten J.T."/>
            <person name="Crockett J.T."/>
            <person name="Hodson T.S."/>
            <person name="Hyde J.R."/>
            <person name="Smith T.A."/>
            <person name="Merrill B.D."/>
            <person name="Crook M.B."/>
            <person name="Griffitts J.S."/>
            <person name="Burnett S.H."/>
            <person name="Grose J.H."/>
            <person name="Breakwell D.P."/>
        </authorList>
    </citation>
    <scope>NUCLEOTIDE SEQUENCE [LARGE SCALE GENOMIC DNA]</scope>
</reference>
<accession>A0A0F6WC14</accession>
<keyword evidence="2" id="KW-1185">Reference proteome</keyword>
<proteinExistence type="predicted"/>
<protein>
    <submittedName>
        <fullName evidence="1">Uncharacterized protein</fullName>
    </submittedName>
</protein>